<name>A0A1V8MA39_9GAMM</name>
<dbReference type="NCBIfam" id="TIGR04355">
    <property type="entry name" value="HprK_rel_B"/>
    <property type="match status" value="1"/>
</dbReference>
<sequence length="370" mass="41909">MIPNTKVQDLSTKLIQGATLLDQSLFVQCDDCVISVQSNSVALLNELQRYFKHLVIHQSQQSEADIVVIAIESAALELPCAFKDWPRQEGKSGRKDAYYQLQGGRLIQKVRTGMVFLQSETSRIAVGPCVKNPNQVINFINSQHMNWLQQRGWLICHAAAIAYKNQAYAIAGFSGGGKSTLMLRLMDNEQIDFISNDRLFIRNINNCIKVTGIAKLPRINPGTIVNNPRLQSLIPEQQRVQLLDLPKQQLWNIEEKYDVDIEAIYGQGRIGNNKPLHALIILNWQHDSKQTFQVNKVNLQQRRDLLAAVMKSPGPFYQDAQGTFLNEHAEFDESAYLSILNQVNIFEVSGKIDFAALQCYFNQHIISEAR</sequence>
<dbReference type="OrthoDB" id="5443147at2"/>
<protein>
    <recommendedName>
        <fullName evidence="3">HprK-related kinase B</fullName>
    </recommendedName>
</protein>
<dbReference type="Proteomes" id="UP000191980">
    <property type="component" value="Unassembled WGS sequence"/>
</dbReference>
<dbReference type="RefSeq" id="WP_080522999.1">
    <property type="nucleotide sequence ID" value="NZ_LPUF01000001.1"/>
</dbReference>
<comment type="caution">
    <text evidence="1">The sequence shown here is derived from an EMBL/GenBank/DDBJ whole genome shotgun (WGS) entry which is preliminary data.</text>
</comment>
<evidence type="ECO:0000313" key="1">
    <source>
        <dbReference type="EMBL" id="OQK18397.1"/>
    </source>
</evidence>
<organism evidence="1 2">
    <name type="scientific">Methyloprofundus sedimenti</name>
    <dbReference type="NCBI Taxonomy" id="1420851"/>
    <lineage>
        <taxon>Bacteria</taxon>
        <taxon>Pseudomonadati</taxon>
        <taxon>Pseudomonadota</taxon>
        <taxon>Gammaproteobacteria</taxon>
        <taxon>Methylococcales</taxon>
        <taxon>Methylococcaceae</taxon>
        <taxon>Methyloprofundus</taxon>
    </lineage>
</organism>
<gene>
    <name evidence="1" type="ORF">AU255_11435</name>
</gene>
<dbReference type="Gene3D" id="3.40.50.300">
    <property type="entry name" value="P-loop containing nucleotide triphosphate hydrolases"/>
    <property type="match status" value="1"/>
</dbReference>
<dbReference type="STRING" id="1420851.AU255_11435"/>
<dbReference type="SUPFAM" id="SSF53795">
    <property type="entry name" value="PEP carboxykinase-like"/>
    <property type="match status" value="1"/>
</dbReference>
<dbReference type="AlphaFoldDB" id="A0A1V8MA39"/>
<reference evidence="1 2" key="1">
    <citation type="submission" date="2015-12" db="EMBL/GenBank/DDBJ databases">
        <authorList>
            <person name="Shamseldin A."/>
            <person name="Moawad H."/>
            <person name="Abd El-Rahim W.M."/>
            <person name="Sadowsky M.J."/>
        </authorList>
    </citation>
    <scope>NUCLEOTIDE SEQUENCE [LARGE SCALE GENOMIC DNA]</scope>
    <source>
        <strain evidence="1 2">WF1</strain>
    </source>
</reference>
<evidence type="ECO:0000313" key="2">
    <source>
        <dbReference type="Proteomes" id="UP000191980"/>
    </source>
</evidence>
<evidence type="ECO:0008006" key="3">
    <source>
        <dbReference type="Google" id="ProtNLM"/>
    </source>
</evidence>
<dbReference type="EMBL" id="LPUF01000001">
    <property type="protein sequence ID" value="OQK18397.1"/>
    <property type="molecule type" value="Genomic_DNA"/>
</dbReference>
<proteinExistence type="predicted"/>
<dbReference type="InterPro" id="IPR027597">
    <property type="entry name" value="HprK-rel_B"/>
</dbReference>
<accession>A0A1V8MA39</accession>
<dbReference type="InterPro" id="IPR027417">
    <property type="entry name" value="P-loop_NTPase"/>
</dbReference>
<keyword evidence="2" id="KW-1185">Reference proteome</keyword>